<organism evidence="2">
    <name type="scientific">Myoviridae sp. ctOoC8</name>
    <dbReference type="NCBI Taxonomy" id="2823542"/>
    <lineage>
        <taxon>Viruses</taxon>
        <taxon>Duplodnaviria</taxon>
        <taxon>Heunggongvirae</taxon>
        <taxon>Uroviricota</taxon>
        <taxon>Caudoviricetes</taxon>
    </lineage>
</organism>
<keyword evidence="1" id="KW-0175">Coiled coil</keyword>
<reference evidence="2" key="1">
    <citation type="journal article" date="2021" name="Proc. Natl. Acad. Sci. U.S.A.">
        <title>A Catalog of Tens of Thousands of Viruses from Human Metagenomes Reveals Hidden Associations with Chronic Diseases.</title>
        <authorList>
            <person name="Tisza M.J."/>
            <person name="Buck C.B."/>
        </authorList>
    </citation>
    <scope>NUCLEOTIDE SEQUENCE</scope>
    <source>
        <strain evidence="2">CtOoC8</strain>
    </source>
</reference>
<evidence type="ECO:0000256" key="1">
    <source>
        <dbReference type="SAM" id="Coils"/>
    </source>
</evidence>
<dbReference type="EMBL" id="BK014641">
    <property type="protein sequence ID" value="DAD65318.1"/>
    <property type="molecule type" value="Genomic_DNA"/>
</dbReference>
<name>A0A8S5L6A6_9CAUD</name>
<protein>
    <submittedName>
        <fullName evidence="2">Uncharacterized protein</fullName>
    </submittedName>
</protein>
<evidence type="ECO:0000313" key="2">
    <source>
        <dbReference type="EMBL" id="DAD65318.1"/>
    </source>
</evidence>
<sequence length="74" mass="8789">MDEKLIYLEARVNILESLILKKGNYLETYIDALKKLQENSNEFTSDALREEFQKHFQQLSLLLEEKEKDNNKAL</sequence>
<proteinExistence type="predicted"/>
<feature type="coiled-coil region" evidence="1">
    <location>
        <begin position="26"/>
        <end position="69"/>
    </location>
</feature>
<accession>A0A8S5L6A6</accession>